<dbReference type="InterPro" id="IPR005334">
    <property type="entry name" value="Tctex-1-like"/>
</dbReference>
<dbReference type="OrthoDB" id="10248487at2759"/>
<keyword evidence="3" id="KW-1185">Reference proteome</keyword>
<dbReference type="RefSeq" id="XP_038049565.1">
    <property type="nucleotide sequence ID" value="XM_038193637.1"/>
</dbReference>
<evidence type="ECO:0000256" key="1">
    <source>
        <dbReference type="ARBA" id="ARBA00005361"/>
    </source>
</evidence>
<sequence>MTANPDSVAVQMAAKLAMGTQAGLGRSSLFSMVPRPHNTGSKSCVSLAVAPVHEDDDEFAPKHKEEYENSYRMEPPKRFVPERVKQILCETLEKELANMTYEPISCSTQCKSIAQEVKLRVKALDYQRFKLVCIVNIGEKRDQDVRLGSRCLWDADRDNFACASYENQHIYATATVYAIYYE</sequence>
<dbReference type="RefSeq" id="XP_038049564.1">
    <property type="nucleotide sequence ID" value="XM_038193636.1"/>
</dbReference>
<dbReference type="OMA" id="YQNTFRL"/>
<dbReference type="GeneID" id="119723108"/>
<protein>
    <submittedName>
        <fullName evidence="2">Uncharacterized protein</fullName>
    </submittedName>
</protein>
<evidence type="ECO:0000313" key="2">
    <source>
        <dbReference type="EnsemblMetazoa" id="XP_038049564.1"/>
    </source>
</evidence>
<dbReference type="PANTHER" id="PTHR21255">
    <property type="entry name" value="T-COMPLEX-ASSOCIATED-TESTIS-EXPRESSED 1/ DYNEIN LIGHT CHAIN"/>
    <property type="match status" value="1"/>
</dbReference>
<name>A0A913ZDI0_PATMI</name>
<dbReference type="GO" id="GO:0045505">
    <property type="term" value="F:dynein intermediate chain binding"/>
    <property type="evidence" value="ECO:0007669"/>
    <property type="project" value="TreeGrafter"/>
</dbReference>
<dbReference type="EnsemblMetazoa" id="XM_038193636.1">
    <property type="protein sequence ID" value="XP_038049564.1"/>
    <property type="gene ID" value="LOC119723108"/>
</dbReference>
<dbReference type="Gene3D" id="3.30.1140.40">
    <property type="entry name" value="Tctex-1"/>
    <property type="match status" value="1"/>
</dbReference>
<evidence type="ECO:0000313" key="3">
    <source>
        <dbReference type="Proteomes" id="UP000887568"/>
    </source>
</evidence>
<dbReference type="Proteomes" id="UP000887568">
    <property type="component" value="Unplaced"/>
</dbReference>
<dbReference type="AlphaFoldDB" id="A0A913ZDI0"/>
<organism evidence="2 3">
    <name type="scientific">Patiria miniata</name>
    <name type="common">Bat star</name>
    <name type="synonym">Asterina miniata</name>
    <dbReference type="NCBI Taxonomy" id="46514"/>
    <lineage>
        <taxon>Eukaryota</taxon>
        <taxon>Metazoa</taxon>
        <taxon>Echinodermata</taxon>
        <taxon>Eleutherozoa</taxon>
        <taxon>Asterozoa</taxon>
        <taxon>Asteroidea</taxon>
        <taxon>Valvatacea</taxon>
        <taxon>Valvatida</taxon>
        <taxon>Asterinidae</taxon>
        <taxon>Patiria</taxon>
    </lineage>
</organism>
<proteinExistence type="inferred from homology"/>
<dbReference type="Pfam" id="PF03645">
    <property type="entry name" value="Tctex-1"/>
    <property type="match status" value="1"/>
</dbReference>
<dbReference type="EnsemblMetazoa" id="XM_038193637.1">
    <property type="protein sequence ID" value="XP_038049565.1"/>
    <property type="gene ID" value="LOC119723108"/>
</dbReference>
<dbReference type="CDD" id="cd21451">
    <property type="entry name" value="DLC-like_TCTEX1D"/>
    <property type="match status" value="1"/>
</dbReference>
<dbReference type="PANTHER" id="PTHR21255:SF65">
    <property type="entry name" value="TCTEX1 DOMAIN-CONTAINING PROTEIN 2"/>
    <property type="match status" value="1"/>
</dbReference>
<dbReference type="GO" id="GO:0005868">
    <property type="term" value="C:cytoplasmic dynein complex"/>
    <property type="evidence" value="ECO:0007669"/>
    <property type="project" value="TreeGrafter"/>
</dbReference>
<accession>A0A913ZDI0</accession>
<dbReference type="GO" id="GO:0007018">
    <property type="term" value="P:microtubule-based movement"/>
    <property type="evidence" value="ECO:0007669"/>
    <property type="project" value="TreeGrafter"/>
</dbReference>
<comment type="similarity">
    <text evidence="1">Belongs to the dynein light chain Tctex-type family.</text>
</comment>
<dbReference type="GO" id="GO:0005737">
    <property type="term" value="C:cytoplasm"/>
    <property type="evidence" value="ECO:0007669"/>
    <property type="project" value="TreeGrafter"/>
</dbReference>
<dbReference type="InterPro" id="IPR038586">
    <property type="entry name" value="Tctex-1-like_sf"/>
</dbReference>
<reference evidence="2" key="1">
    <citation type="submission" date="2022-11" db="UniProtKB">
        <authorList>
            <consortium name="EnsemblMetazoa"/>
        </authorList>
    </citation>
    <scope>IDENTIFICATION</scope>
</reference>